<keyword evidence="3" id="KW-1185">Reference proteome</keyword>
<comment type="caution">
    <text evidence="2">The sequence shown here is derived from an EMBL/GenBank/DDBJ whole genome shotgun (WGS) entry which is preliminary data.</text>
</comment>
<name>A0ABN8MN91_9CNID</name>
<evidence type="ECO:0000313" key="2">
    <source>
        <dbReference type="EMBL" id="CAH3030192.1"/>
    </source>
</evidence>
<organism evidence="2 3">
    <name type="scientific">Porites evermanni</name>
    <dbReference type="NCBI Taxonomy" id="104178"/>
    <lineage>
        <taxon>Eukaryota</taxon>
        <taxon>Metazoa</taxon>
        <taxon>Cnidaria</taxon>
        <taxon>Anthozoa</taxon>
        <taxon>Hexacorallia</taxon>
        <taxon>Scleractinia</taxon>
        <taxon>Fungiina</taxon>
        <taxon>Poritidae</taxon>
        <taxon>Porites</taxon>
    </lineage>
</organism>
<dbReference type="Proteomes" id="UP001159427">
    <property type="component" value="Unassembled WGS sequence"/>
</dbReference>
<evidence type="ECO:0000256" key="1">
    <source>
        <dbReference type="SAM" id="MobiDB-lite"/>
    </source>
</evidence>
<gene>
    <name evidence="2" type="ORF">PEVE_00037547</name>
</gene>
<sequence>MLRITWRYCVTWQQRMTNKRVLELAEVNDISCEVRRKRWNWLGHILRREGENDCSTVLRWTPEGRRARGRPKTTWRTTVEKERNKAGWKSWEVPK</sequence>
<dbReference type="EMBL" id="CALNXI010000618">
    <property type="protein sequence ID" value="CAH3030192.1"/>
    <property type="molecule type" value="Genomic_DNA"/>
</dbReference>
<accession>A0ABN8MN91</accession>
<evidence type="ECO:0008006" key="4">
    <source>
        <dbReference type="Google" id="ProtNLM"/>
    </source>
</evidence>
<reference evidence="2 3" key="1">
    <citation type="submission" date="2022-05" db="EMBL/GenBank/DDBJ databases">
        <authorList>
            <consortium name="Genoscope - CEA"/>
            <person name="William W."/>
        </authorList>
    </citation>
    <scope>NUCLEOTIDE SEQUENCE [LARGE SCALE GENOMIC DNA]</scope>
</reference>
<feature type="region of interest" description="Disordered" evidence="1">
    <location>
        <begin position="68"/>
        <end position="95"/>
    </location>
</feature>
<proteinExistence type="predicted"/>
<evidence type="ECO:0000313" key="3">
    <source>
        <dbReference type="Proteomes" id="UP001159427"/>
    </source>
</evidence>
<feature type="non-terminal residue" evidence="2">
    <location>
        <position position="95"/>
    </location>
</feature>
<protein>
    <recommendedName>
        <fullName evidence="4">Endonuclease-reverse transcriptase</fullName>
    </recommendedName>
</protein>